<keyword evidence="3" id="KW-1185">Reference proteome</keyword>
<dbReference type="SMART" id="SM00644">
    <property type="entry name" value="Ami_2"/>
    <property type="match status" value="1"/>
</dbReference>
<evidence type="ECO:0000313" key="3">
    <source>
        <dbReference type="Proteomes" id="UP001500979"/>
    </source>
</evidence>
<feature type="domain" description="N-acetylmuramoyl-L-alanine amidase" evidence="1">
    <location>
        <begin position="25"/>
        <end position="167"/>
    </location>
</feature>
<dbReference type="Proteomes" id="UP001500979">
    <property type="component" value="Unassembled WGS sequence"/>
</dbReference>
<dbReference type="InterPro" id="IPR036505">
    <property type="entry name" value="Amidase/PGRP_sf"/>
</dbReference>
<evidence type="ECO:0000259" key="1">
    <source>
        <dbReference type="SMART" id="SM00644"/>
    </source>
</evidence>
<accession>A0ABN3V251</accession>
<proteinExistence type="predicted"/>
<dbReference type="RefSeq" id="WP_344677433.1">
    <property type="nucleotide sequence ID" value="NZ_BAAAUX010000001.1"/>
</dbReference>
<gene>
    <name evidence="2" type="ORF">GCM10010470_02530</name>
</gene>
<dbReference type="InterPro" id="IPR002502">
    <property type="entry name" value="Amidase_domain"/>
</dbReference>
<dbReference type="Gene3D" id="3.40.80.10">
    <property type="entry name" value="Peptidoglycan recognition protein-like"/>
    <property type="match status" value="1"/>
</dbReference>
<sequence length="315" mass="33793">MALPLVWLGDVLRKAGLRVVEPPGWKTRTASGAQPLPVGVLEHHTATTTSYARPAPTVNLCITGRPDLDGPLCHVVVGYDGTCHLISAGRANHAGAAKASGPNPGGDGNLRYVGFEWDYQGVNQQPSPEQYTAAVKATRAVLRHLGRPADAARGHRETSVTGKIDPGHVNLDLFRAQVAIGDQEIDMATADQIFELVRKYSGGDSSYTVNLPAHPETLTESVGIPPKMGVVTGNEGQVYVSLQAGENAEVEEVYFIEDWSPDGKAGRKVGVQGRYTLVANDRQSFKVPGAATSFCIRYKSRSTLSVNVEIDPQWK</sequence>
<dbReference type="Pfam" id="PF01510">
    <property type="entry name" value="Amidase_2"/>
    <property type="match status" value="1"/>
</dbReference>
<organism evidence="2 3">
    <name type="scientific">Saccharopolyspora taberi</name>
    <dbReference type="NCBI Taxonomy" id="60895"/>
    <lineage>
        <taxon>Bacteria</taxon>
        <taxon>Bacillati</taxon>
        <taxon>Actinomycetota</taxon>
        <taxon>Actinomycetes</taxon>
        <taxon>Pseudonocardiales</taxon>
        <taxon>Pseudonocardiaceae</taxon>
        <taxon>Saccharopolyspora</taxon>
    </lineage>
</organism>
<dbReference type="EMBL" id="BAAAUX010000001">
    <property type="protein sequence ID" value="GAA2774163.1"/>
    <property type="molecule type" value="Genomic_DNA"/>
</dbReference>
<comment type="caution">
    <text evidence="2">The sequence shown here is derived from an EMBL/GenBank/DDBJ whole genome shotgun (WGS) entry which is preliminary data.</text>
</comment>
<dbReference type="SUPFAM" id="SSF55846">
    <property type="entry name" value="N-acetylmuramoyl-L-alanine amidase-like"/>
    <property type="match status" value="1"/>
</dbReference>
<evidence type="ECO:0000313" key="2">
    <source>
        <dbReference type="EMBL" id="GAA2774163.1"/>
    </source>
</evidence>
<protein>
    <recommendedName>
        <fullName evidence="1">N-acetylmuramoyl-L-alanine amidase domain-containing protein</fullName>
    </recommendedName>
</protein>
<reference evidence="2 3" key="1">
    <citation type="journal article" date="2019" name="Int. J. Syst. Evol. Microbiol.">
        <title>The Global Catalogue of Microorganisms (GCM) 10K type strain sequencing project: providing services to taxonomists for standard genome sequencing and annotation.</title>
        <authorList>
            <consortium name="The Broad Institute Genomics Platform"/>
            <consortium name="The Broad Institute Genome Sequencing Center for Infectious Disease"/>
            <person name="Wu L."/>
            <person name="Ma J."/>
        </authorList>
    </citation>
    <scope>NUCLEOTIDE SEQUENCE [LARGE SCALE GENOMIC DNA]</scope>
    <source>
        <strain evidence="2 3">JCM 9383</strain>
    </source>
</reference>
<name>A0ABN3V251_9PSEU</name>